<dbReference type="Gene3D" id="3.80.10.10">
    <property type="entry name" value="Ribonuclease Inhibitor"/>
    <property type="match status" value="1"/>
</dbReference>
<dbReference type="EMBL" id="JAPDFR010000002">
    <property type="protein sequence ID" value="KAK0389367.1"/>
    <property type="molecule type" value="Genomic_DNA"/>
</dbReference>
<evidence type="ECO:0000256" key="8">
    <source>
        <dbReference type="ARBA" id="ARBA00055253"/>
    </source>
</evidence>
<comment type="similarity">
    <text evidence="2">Belongs to the NXF family.</text>
</comment>
<keyword evidence="14" id="KW-1185">Reference proteome</keyword>
<comment type="caution">
    <text evidence="13">The sequence shown here is derived from an EMBL/GenBank/DDBJ whole genome shotgun (WGS) entry which is preliminary data.</text>
</comment>
<dbReference type="GO" id="GO:0003723">
    <property type="term" value="F:RNA binding"/>
    <property type="evidence" value="ECO:0007669"/>
    <property type="project" value="TreeGrafter"/>
</dbReference>
<comment type="function">
    <text evidence="8">Involved in the export of mRNA from the nucleus to the cytoplasm.</text>
</comment>
<dbReference type="Gene3D" id="3.10.450.50">
    <property type="match status" value="1"/>
</dbReference>
<dbReference type="GO" id="GO:0042272">
    <property type="term" value="C:nuclear RNA export factor complex"/>
    <property type="evidence" value="ECO:0007669"/>
    <property type="project" value="UniProtKB-ARBA"/>
</dbReference>
<evidence type="ECO:0000259" key="12">
    <source>
        <dbReference type="PROSITE" id="PS51281"/>
    </source>
</evidence>
<dbReference type="Pfam" id="PF22602">
    <property type="entry name" value="NXF_NTF2"/>
    <property type="match status" value="1"/>
</dbReference>
<dbReference type="SUPFAM" id="SSF54427">
    <property type="entry name" value="NTF2-like"/>
    <property type="match status" value="1"/>
</dbReference>
<dbReference type="GO" id="GO:0016973">
    <property type="term" value="P:poly(A)+ mRNA export from nucleus"/>
    <property type="evidence" value="ECO:0007669"/>
    <property type="project" value="TreeGrafter"/>
</dbReference>
<evidence type="ECO:0000256" key="4">
    <source>
        <dbReference type="ARBA" id="ARBA00022614"/>
    </source>
</evidence>
<evidence type="ECO:0000256" key="5">
    <source>
        <dbReference type="ARBA" id="ARBA00022737"/>
    </source>
</evidence>
<evidence type="ECO:0000313" key="14">
    <source>
        <dbReference type="Proteomes" id="UP001175261"/>
    </source>
</evidence>
<dbReference type="FunFam" id="1.10.8.10:FF:000018">
    <property type="entry name" value="Nuclear RNA export factor 1"/>
    <property type="match status" value="1"/>
</dbReference>
<dbReference type="InterPro" id="IPR018222">
    <property type="entry name" value="Nuclear_transport_factor_2_euk"/>
</dbReference>
<evidence type="ECO:0000259" key="11">
    <source>
        <dbReference type="PROSITE" id="PS50177"/>
    </source>
</evidence>
<sequence length="660" mass="72110">MAPRGGSRAAPSGRAPIGQPGRETRSTTLNSKPISRGGISKRKSARTDTDGDLDMGATTRRSARNTGGPSRGGAKSGASKVVEAVQRHLKTGDGDLEARISQSGDRKKSRPVPNLTWLRVRGLKDSKASRNPDGGISDILAFLERKASSFTSGRKKRPVKVKRSRVAGEYVFIGASAEDAEELLKLNTFTFASAALEVVEADNLENPSKATESPETQQLREKLQLILSQRYLAESKLLKLDSLATDPELVALGMFENRDRALKTFKGLMAICDSKFQSSKEKREAIESISVATNNIDDIIQVESLATTFPQLKNLDLSGNQIAKIEGLQRWKGKLRDLETVYLTGNPIESTEPNLQSILLQWFPNLQVINGMTVRSPEEVAAAKAAAGPKPIPQSGPDFRDVNGIGETFLLEFFAAFDNDRPGLATRLYDEGSQFSLAVDTHSVRDPGAPPPLPWKTYIPYSRNLSKITTQNARVQRLFKGANLIQELWAKLPPSRHPSIKDDMAKYIMDCHPISGLVDPTGQNPMGVDGLILTVHGEFEEYDATSDSLGKRSFSRTFLLGPGMPGKSTIRVVSDMLSLRAYHPLPNVHGTEAQPAAPQQVPQGITNQAMLEELCKRTGMTPEYSEMCLSQVGWDFEKALLMFEEKKAQLPAEAFAAPVA</sequence>
<dbReference type="PANTHER" id="PTHR10662:SF22">
    <property type="entry name" value="NUCLEAR RNA EXPORT FACTOR 1"/>
    <property type="match status" value="1"/>
</dbReference>
<evidence type="ECO:0000256" key="9">
    <source>
        <dbReference type="ARBA" id="ARBA00069694"/>
    </source>
</evidence>
<evidence type="ECO:0000256" key="6">
    <source>
        <dbReference type="ARBA" id="ARBA00022816"/>
    </source>
</evidence>
<keyword evidence="4" id="KW-0433">Leucine-rich repeat</keyword>
<reference evidence="13" key="1">
    <citation type="submission" date="2022-10" db="EMBL/GenBank/DDBJ databases">
        <title>Determination and structural analysis of whole genome sequence of Sarocladium strictum F4-1.</title>
        <authorList>
            <person name="Hu L."/>
            <person name="Jiang Y."/>
        </authorList>
    </citation>
    <scope>NUCLEOTIDE SEQUENCE</scope>
    <source>
        <strain evidence="13">F4-1</strain>
    </source>
</reference>
<dbReference type="SUPFAM" id="SSF52058">
    <property type="entry name" value="L domain-like"/>
    <property type="match status" value="1"/>
</dbReference>
<dbReference type="PANTHER" id="PTHR10662">
    <property type="entry name" value="NUCLEAR RNA EXPORT FACTOR"/>
    <property type="match status" value="1"/>
</dbReference>
<evidence type="ECO:0000256" key="3">
    <source>
        <dbReference type="ARBA" id="ARBA00022448"/>
    </source>
</evidence>
<dbReference type="Pfam" id="PF03943">
    <property type="entry name" value="TAP_C"/>
    <property type="match status" value="1"/>
</dbReference>
<keyword evidence="6" id="KW-0509">mRNA transport</keyword>
<dbReference type="InterPro" id="IPR001611">
    <property type="entry name" value="Leu-rich_rpt"/>
</dbReference>
<organism evidence="13 14">
    <name type="scientific">Sarocladium strictum</name>
    <name type="common">Black bundle disease fungus</name>
    <name type="synonym">Acremonium strictum</name>
    <dbReference type="NCBI Taxonomy" id="5046"/>
    <lineage>
        <taxon>Eukaryota</taxon>
        <taxon>Fungi</taxon>
        <taxon>Dikarya</taxon>
        <taxon>Ascomycota</taxon>
        <taxon>Pezizomycotina</taxon>
        <taxon>Sordariomycetes</taxon>
        <taxon>Hypocreomycetidae</taxon>
        <taxon>Hypocreales</taxon>
        <taxon>Sarocladiaceae</taxon>
        <taxon>Sarocladium</taxon>
    </lineage>
</organism>
<dbReference type="SMART" id="SM00804">
    <property type="entry name" value="TAP_C"/>
    <property type="match status" value="1"/>
</dbReference>
<dbReference type="InterPro" id="IPR032675">
    <property type="entry name" value="LRR_dom_sf"/>
</dbReference>
<dbReference type="InterPro" id="IPR009060">
    <property type="entry name" value="UBA-like_sf"/>
</dbReference>
<keyword evidence="3" id="KW-0813">Transport</keyword>
<evidence type="ECO:0000256" key="7">
    <source>
        <dbReference type="ARBA" id="ARBA00023242"/>
    </source>
</evidence>
<dbReference type="InterPro" id="IPR005637">
    <property type="entry name" value="TAP_C_dom"/>
</dbReference>
<dbReference type="Proteomes" id="UP001175261">
    <property type="component" value="Unassembled WGS sequence"/>
</dbReference>
<dbReference type="InterPro" id="IPR057125">
    <property type="entry name" value="NXF1/2/3/5-like_LRR"/>
</dbReference>
<protein>
    <recommendedName>
        <fullName evidence="9">mRNA export factor MEX67</fullName>
    </recommendedName>
</protein>
<evidence type="ECO:0000256" key="2">
    <source>
        <dbReference type="ARBA" id="ARBA00009285"/>
    </source>
</evidence>
<dbReference type="AlphaFoldDB" id="A0AA39GNS1"/>
<name>A0AA39GNS1_SARSR</name>
<proteinExistence type="inferred from homology"/>
<evidence type="ECO:0000256" key="10">
    <source>
        <dbReference type="SAM" id="MobiDB-lite"/>
    </source>
</evidence>
<gene>
    <name evidence="13" type="ORF">NLU13_2942</name>
</gene>
<comment type="subcellular location">
    <subcellularLocation>
        <location evidence="1">Nucleus</location>
    </subcellularLocation>
</comment>
<evidence type="ECO:0000256" key="1">
    <source>
        <dbReference type="ARBA" id="ARBA00004123"/>
    </source>
</evidence>
<feature type="domain" description="NTF2" evidence="11">
    <location>
        <begin position="405"/>
        <end position="579"/>
    </location>
</feature>
<keyword evidence="5" id="KW-0677">Repeat</keyword>
<dbReference type="InterPro" id="IPR032710">
    <property type="entry name" value="NTF2-like_dom_sf"/>
</dbReference>
<dbReference type="Pfam" id="PF24048">
    <property type="entry name" value="LRR_NXF1-5"/>
    <property type="match status" value="1"/>
</dbReference>
<feature type="domain" description="TAP-C" evidence="12">
    <location>
        <begin position="605"/>
        <end position="658"/>
    </location>
</feature>
<dbReference type="PROSITE" id="PS51450">
    <property type="entry name" value="LRR"/>
    <property type="match status" value="1"/>
</dbReference>
<dbReference type="PROSITE" id="PS51281">
    <property type="entry name" value="TAP_C"/>
    <property type="match status" value="1"/>
</dbReference>
<dbReference type="SUPFAM" id="SSF46934">
    <property type="entry name" value="UBA-like"/>
    <property type="match status" value="1"/>
</dbReference>
<accession>A0AA39GNS1</accession>
<feature type="region of interest" description="Disordered" evidence="10">
    <location>
        <begin position="1"/>
        <end position="113"/>
    </location>
</feature>
<dbReference type="InterPro" id="IPR002075">
    <property type="entry name" value="NTF2_dom"/>
</dbReference>
<keyword evidence="7" id="KW-0539">Nucleus</keyword>
<dbReference type="CDD" id="cd14342">
    <property type="entry name" value="UBA_TAP-C"/>
    <property type="match status" value="1"/>
</dbReference>
<dbReference type="PROSITE" id="PS50177">
    <property type="entry name" value="NTF2_DOMAIN"/>
    <property type="match status" value="1"/>
</dbReference>
<dbReference type="Gene3D" id="1.10.8.10">
    <property type="entry name" value="DNA helicase RuvA subunit, C-terminal domain"/>
    <property type="match status" value="1"/>
</dbReference>
<evidence type="ECO:0000313" key="13">
    <source>
        <dbReference type="EMBL" id="KAK0389367.1"/>
    </source>
</evidence>
<dbReference type="InterPro" id="IPR030217">
    <property type="entry name" value="NXF_fam"/>
</dbReference>